<comment type="caution">
    <text evidence="2">The sequence shown here is derived from an EMBL/GenBank/DDBJ whole genome shotgun (WGS) entry which is preliminary data.</text>
</comment>
<gene>
    <name evidence="2" type="ORF">OKC24_04980</name>
</gene>
<evidence type="ECO:0000256" key="1">
    <source>
        <dbReference type="SAM" id="Phobius"/>
    </source>
</evidence>
<organism evidence="2 3">
    <name type="scientific">Acinetobacter entericus</name>
    <dbReference type="NCBI Taxonomy" id="2989714"/>
    <lineage>
        <taxon>Bacteria</taxon>
        <taxon>Pseudomonadati</taxon>
        <taxon>Pseudomonadota</taxon>
        <taxon>Gammaproteobacteria</taxon>
        <taxon>Moraxellales</taxon>
        <taxon>Moraxellaceae</taxon>
        <taxon>Acinetobacter</taxon>
    </lineage>
</organism>
<keyword evidence="1" id="KW-0472">Membrane</keyword>
<sequence length="158" mass="18635">MYLNTALFAIAFCGLIVFGLLTYVLKIRQETQGIMVILIIAGYLYAYLFGLNQYREMRYQKALDSHQQQSQCAEFIRLVKFNWGRKSSHETAVQFRMDEYQFIEFNADPPALKHLPQMAQLQHSKRYCFRYAGDIKDWNGRWMMTALQADQQNTSMPH</sequence>
<evidence type="ECO:0000313" key="3">
    <source>
        <dbReference type="Proteomes" id="UP001209682"/>
    </source>
</evidence>
<dbReference type="Proteomes" id="UP001209682">
    <property type="component" value="Unassembled WGS sequence"/>
</dbReference>
<dbReference type="RefSeq" id="WP_213073139.1">
    <property type="nucleotide sequence ID" value="NZ_JAPEQW010000004.1"/>
</dbReference>
<evidence type="ECO:0000313" key="2">
    <source>
        <dbReference type="EMBL" id="MCW8038527.1"/>
    </source>
</evidence>
<feature type="transmembrane region" description="Helical" evidence="1">
    <location>
        <begin position="7"/>
        <end position="25"/>
    </location>
</feature>
<dbReference type="EMBL" id="JAPEQW010000004">
    <property type="protein sequence ID" value="MCW8038527.1"/>
    <property type="molecule type" value="Genomic_DNA"/>
</dbReference>
<reference evidence="2 3" key="1">
    <citation type="submission" date="2022-11" db="EMBL/GenBank/DDBJ databases">
        <title>Acinetobacter entericus sp. nov., isolated from the gut of the plastic-eating larvae of the Coleoptera insect Zophobas atratus.</title>
        <authorList>
            <person name="Dong X."/>
            <person name="Yang Y."/>
        </authorList>
    </citation>
    <scope>NUCLEOTIDE SEQUENCE [LARGE SCALE GENOMIC DNA]</scope>
    <source>
        <strain evidence="2 3">BIT-DXN8</strain>
    </source>
</reference>
<keyword evidence="3" id="KW-1185">Reference proteome</keyword>
<proteinExistence type="predicted"/>
<keyword evidence="1" id="KW-0812">Transmembrane</keyword>
<feature type="transmembrane region" description="Helical" evidence="1">
    <location>
        <begin position="31"/>
        <end position="51"/>
    </location>
</feature>
<accession>A0ABT3NG42</accession>
<keyword evidence="1" id="KW-1133">Transmembrane helix</keyword>
<name>A0ABT3NG42_9GAMM</name>
<protein>
    <submittedName>
        <fullName evidence="2">Uncharacterized protein</fullName>
    </submittedName>
</protein>